<comment type="caution">
    <text evidence="2">The sequence shown here is derived from an EMBL/GenBank/DDBJ whole genome shotgun (WGS) entry which is preliminary data.</text>
</comment>
<dbReference type="AlphaFoldDB" id="A0AAV0HVA6"/>
<accession>A0AAV0HVA6</accession>
<dbReference type="Proteomes" id="UP001154282">
    <property type="component" value="Unassembled WGS sequence"/>
</dbReference>
<feature type="compositionally biased region" description="Polar residues" evidence="1">
    <location>
        <begin position="40"/>
        <end position="51"/>
    </location>
</feature>
<protein>
    <submittedName>
        <fullName evidence="2">Uncharacterized protein</fullName>
    </submittedName>
</protein>
<feature type="region of interest" description="Disordered" evidence="1">
    <location>
        <begin position="40"/>
        <end position="60"/>
    </location>
</feature>
<dbReference type="EMBL" id="CAMGYJ010000009">
    <property type="protein sequence ID" value="CAI0470007.1"/>
    <property type="molecule type" value="Genomic_DNA"/>
</dbReference>
<evidence type="ECO:0000313" key="3">
    <source>
        <dbReference type="EMBL" id="CAI0470007.1"/>
    </source>
</evidence>
<evidence type="ECO:0000256" key="1">
    <source>
        <dbReference type="SAM" id="MobiDB-lite"/>
    </source>
</evidence>
<dbReference type="EMBL" id="CAMGYJ010000003">
    <property type="protein sequence ID" value="CAI0389222.1"/>
    <property type="molecule type" value="Genomic_DNA"/>
</dbReference>
<evidence type="ECO:0000313" key="4">
    <source>
        <dbReference type="Proteomes" id="UP001154282"/>
    </source>
</evidence>
<proteinExistence type="predicted"/>
<gene>
    <name evidence="3" type="ORF">LITE_LOCUS38394</name>
    <name evidence="2" type="ORF">LITE_LOCUS6144</name>
</gene>
<evidence type="ECO:0000313" key="2">
    <source>
        <dbReference type="EMBL" id="CAI0389222.1"/>
    </source>
</evidence>
<organism evidence="2 4">
    <name type="scientific">Linum tenue</name>
    <dbReference type="NCBI Taxonomy" id="586396"/>
    <lineage>
        <taxon>Eukaryota</taxon>
        <taxon>Viridiplantae</taxon>
        <taxon>Streptophyta</taxon>
        <taxon>Embryophyta</taxon>
        <taxon>Tracheophyta</taxon>
        <taxon>Spermatophyta</taxon>
        <taxon>Magnoliopsida</taxon>
        <taxon>eudicotyledons</taxon>
        <taxon>Gunneridae</taxon>
        <taxon>Pentapetalae</taxon>
        <taxon>rosids</taxon>
        <taxon>fabids</taxon>
        <taxon>Malpighiales</taxon>
        <taxon>Linaceae</taxon>
        <taxon>Linum</taxon>
    </lineage>
</organism>
<keyword evidence="4" id="KW-1185">Reference proteome</keyword>
<sequence>MLFHSFLELSSAINSQFPLTMEHDFHGRRAQESCGRTCHSQGLENYSQGTTRKLPKLPWN</sequence>
<name>A0AAV0HVA6_9ROSI</name>
<reference evidence="2" key="1">
    <citation type="submission" date="2022-08" db="EMBL/GenBank/DDBJ databases">
        <authorList>
            <person name="Gutierrez-Valencia J."/>
        </authorList>
    </citation>
    <scope>NUCLEOTIDE SEQUENCE</scope>
</reference>